<organism evidence="2 3">
    <name type="scientific">Peribacillus asahii</name>
    <dbReference type="NCBI Taxonomy" id="228899"/>
    <lineage>
        <taxon>Bacteria</taxon>
        <taxon>Bacillati</taxon>
        <taxon>Bacillota</taxon>
        <taxon>Bacilli</taxon>
        <taxon>Bacillales</taxon>
        <taxon>Bacillaceae</taxon>
        <taxon>Peribacillus</taxon>
    </lineage>
</organism>
<accession>A0A3T0KLF6</accession>
<keyword evidence="1" id="KW-1133">Transmembrane helix</keyword>
<feature type="transmembrane region" description="Helical" evidence="1">
    <location>
        <begin position="18"/>
        <end position="40"/>
    </location>
</feature>
<evidence type="ECO:0000313" key="2">
    <source>
        <dbReference type="EMBL" id="AZV41230.1"/>
    </source>
</evidence>
<dbReference type="KEGG" id="pasa:BAOM_0598"/>
<protein>
    <submittedName>
        <fullName evidence="2">Uncharacterized protein</fullName>
    </submittedName>
</protein>
<proteinExistence type="predicted"/>
<sequence length="45" mass="5361">MFMHARESEDKASIYAHIWYSVFLAVINILESLLCMVWAYEIPRI</sequence>
<evidence type="ECO:0000313" key="3">
    <source>
        <dbReference type="Proteomes" id="UP000283095"/>
    </source>
</evidence>
<dbReference type="Proteomes" id="UP000283095">
    <property type="component" value="Chromosome"/>
</dbReference>
<name>A0A3T0KLF6_9BACI</name>
<reference evidence="2 3" key="1">
    <citation type="submission" date="2018-01" db="EMBL/GenBank/DDBJ databases">
        <title>Bacillus asahii Genome sequencing and assembly.</title>
        <authorList>
            <person name="Jiang H."/>
            <person name="Feng Y."/>
            <person name="Zhao F."/>
            <person name="Lin X."/>
        </authorList>
    </citation>
    <scope>NUCLEOTIDE SEQUENCE [LARGE SCALE GENOMIC DNA]</scope>
    <source>
        <strain evidence="2 3">OM18</strain>
    </source>
</reference>
<dbReference type="AlphaFoldDB" id="A0A3T0KLF6"/>
<dbReference type="RefSeq" id="WP_353737937.1">
    <property type="nucleotide sequence ID" value="NZ_CP026095.1"/>
</dbReference>
<gene>
    <name evidence="2" type="ORF">BAOM_0598</name>
</gene>
<dbReference type="EMBL" id="CP026095">
    <property type="protein sequence ID" value="AZV41230.1"/>
    <property type="molecule type" value="Genomic_DNA"/>
</dbReference>
<keyword evidence="1" id="KW-0812">Transmembrane</keyword>
<keyword evidence="1" id="KW-0472">Membrane</keyword>
<evidence type="ECO:0000256" key="1">
    <source>
        <dbReference type="SAM" id="Phobius"/>
    </source>
</evidence>